<evidence type="ECO:0000313" key="1">
    <source>
        <dbReference type="EMBL" id="GAA4390779.1"/>
    </source>
</evidence>
<comment type="caution">
    <text evidence="1">The sequence shown here is derived from an EMBL/GenBank/DDBJ whole genome shotgun (WGS) entry which is preliminary data.</text>
</comment>
<dbReference type="EMBL" id="BAABHA010000015">
    <property type="protein sequence ID" value="GAA4390779.1"/>
    <property type="molecule type" value="Genomic_DNA"/>
</dbReference>
<reference evidence="2" key="1">
    <citation type="journal article" date="2019" name="Int. J. Syst. Evol. Microbiol.">
        <title>The Global Catalogue of Microorganisms (GCM) 10K type strain sequencing project: providing services to taxonomists for standard genome sequencing and annotation.</title>
        <authorList>
            <consortium name="The Broad Institute Genomics Platform"/>
            <consortium name="The Broad Institute Genome Sequencing Center for Infectious Disease"/>
            <person name="Wu L."/>
            <person name="Ma J."/>
        </authorList>
    </citation>
    <scope>NUCLEOTIDE SEQUENCE [LARGE SCALE GENOMIC DNA]</scope>
    <source>
        <strain evidence="2">JCM 17924</strain>
    </source>
</reference>
<gene>
    <name evidence="1" type="ORF">GCM10023186_39360</name>
</gene>
<dbReference type="Pfam" id="PF14091">
    <property type="entry name" value="DUF4269"/>
    <property type="match status" value="1"/>
</dbReference>
<organism evidence="1 2">
    <name type="scientific">Hymenobacter koreensis</name>
    <dbReference type="NCBI Taxonomy" id="1084523"/>
    <lineage>
        <taxon>Bacteria</taxon>
        <taxon>Pseudomonadati</taxon>
        <taxon>Bacteroidota</taxon>
        <taxon>Cytophagia</taxon>
        <taxon>Cytophagales</taxon>
        <taxon>Hymenobacteraceae</taxon>
        <taxon>Hymenobacter</taxon>
    </lineage>
</organism>
<dbReference type="Proteomes" id="UP001500454">
    <property type="component" value="Unassembled WGS sequence"/>
</dbReference>
<dbReference type="InterPro" id="IPR025365">
    <property type="entry name" value="DUF4269"/>
</dbReference>
<dbReference type="RefSeq" id="WP_345227006.1">
    <property type="nucleotide sequence ID" value="NZ_BAABHA010000015.1"/>
</dbReference>
<protein>
    <submittedName>
        <fullName evidence="1">DUF4269 domain-containing protein</fullName>
    </submittedName>
</protein>
<sequence length="191" mass="21183">MRNWEDIGYLQIGTSRQRQAHAAFERLGILATLNAFGPVLAGTIPLNIDLPSSDLDLICEVPQLALADFQLLLRQHYGHLPRFSLQETMVRGCPSVVGGFEAEGFAWEVFGQPQPTRAQHAVRHLLVEYAVLEAGGEAWRQAVLTLKRQGLKTEPAFAQLLQLPGDPYAALLTLENLTSAELRQRLPPLRP</sequence>
<keyword evidence="2" id="KW-1185">Reference proteome</keyword>
<proteinExistence type="predicted"/>
<name>A0ABP8JHA9_9BACT</name>
<evidence type="ECO:0000313" key="2">
    <source>
        <dbReference type="Proteomes" id="UP001500454"/>
    </source>
</evidence>
<accession>A0ABP8JHA9</accession>